<keyword evidence="7" id="KW-1185">Reference proteome</keyword>
<dbReference type="CDD" id="cd00121">
    <property type="entry name" value="MATH"/>
    <property type="match status" value="2"/>
</dbReference>
<dbReference type="Pfam" id="PF24570">
    <property type="entry name" value="BACK_BPM_SPOP"/>
    <property type="match status" value="1"/>
</dbReference>
<protein>
    <recommendedName>
        <fullName evidence="5">BTB domain-containing protein</fullName>
    </recommendedName>
</protein>
<dbReference type="Proteomes" id="UP000612055">
    <property type="component" value="Unassembled WGS sequence"/>
</dbReference>
<feature type="compositionally biased region" description="Low complexity" evidence="4">
    <location>
        <begin position="117"/>
        <end position="126"/>
    </location>
</feature>
<gene>
    <name evidence="6" type="ORF">HYH03_006624</name>
</gene>
<evidence type="ECO:0000256" key="2">
    <source>
        <dbReference type="ARBA" id="ARBA00004906"/>
    </source>
</evidence>
<organism evidence="6 7">
    <name type="scientific">Edaphochlamys debaryana</name>
    <dbReference type="NCBI Taxonomy" id="47281"/>
    <lineage>
        <taxon>Eukaryota</taxon>
        <taxon>Viridiplantae</taxon>
        <taxon>Chlorophyta</taxon>
        <taxon>core chlorophytes</taxon>
        <taxon>Chlorophyceae</taxon>
        <taxon>CS clade</taxon>
        <taxon>Chlamydomonadales</taxon>
        <taxon>Chlamydomonadales incertae sedis</taxon>
        <taxon>Edaphochlamys</taxon>
    </lineage>
</organism>
<dbReference type="AlphaFoldDB" id="A0A836C053"/>
<dbReference type="CDD" id="cd14736">
    <property type="entry name" value="BACK_AtBPM-like"/>
    <property type="match status" value="1"/>
</dbReference>
<dbReference type="InterPro" id="IPR011333">
    <property type="entry name" value="SKP1/BTB/POZ_sf"/>
</dbReference>
<dbReference type="GO" id="GO:0071472">
    <property type="term" value="P:cellular response to salt stress"/>
    <property type="evidence" value="ECO:0007669"/>
    <property type="project" value="UniProtKB-ARBA"/>
</dbReference>
<dbReference type="SUPFAM" id="SSF54695">
    <property type="entry name" value="POZ domain"/>
    <property type="match status" value="1"/>
</dbReference>
<evidence type="ECO:0000256" key="1">
    <source>
        <dbReference type="ARBA" id="ARBA00002668"/>
    </source>
</evidence>
<dbReference type="CDD" id="cd18280">
    <property type="entry name" value="BTB_POZ_BPM_plant"/>
    <property type="match status" value="1"/>
</dbReference>
<dbReference type="Gene3D" id="3.30.710.10">
    <property type="entry name" value="Potassium Channel Kv1.1, Chain A"/>
    <property type="match status" value="1"/>
</dbReference>
<proteinExistence type="inferred from homology"/>
<evidence type="ECO:0000259" key="5">
    <source>
        <dbReference type="PROSITE" id="PS50097"/>
    </source>
</evidence>
<accession>A0A836C053</accession>
<comment type="similarity">
    <text evidence="3">Belongs to the Tdpoz family.</text>
</comment>
<name>A0A836C053_9CHLO</name>
<dbReference type="PROSITE" id="PS50097">
    <property type="entry name" value="BTB"/>
    <property type="match status" value="1"/>
</dbReference>
<evidence type="ECO:0000256" key="3">
    <source>
        <dbReference type="ARBA" id="ARBA00010846"/>
    </source>
</evidence>
<dbReference type="InterPro" id="IPR000210">
    <property type="entry name" value="BTB/POZ_dom"/>
</dbReference>
<dbReference type="InterPro" id="IPR056423">
    <property type="entry name" value="BACK_BPM_SPOP"/>
</dbReference>
<reference evidence="6" key="1">
    <citation type="journal article" date="2020" name="bioRxiv">
        <title>Comparative genomics of Chlamydomonas.</title>
        <authorList>
            <person name="Craig R.J."/>
            <person name="Hasan A.R."/>
            <person name="Ness R.W."/>
            <person name="Keightley P.D."/>
        </authorList>
    </citation>
    <scope>NUCLEOTIDE SEQUENCE</scope>
    <source>
        <strain evidence="6">CCAP 11/70</strain>
    </source>
</reference>
<dbReference type="Pfam" id="PF00651">
    <property type="entry name" value="BTB"/>
    <property type="match status" value="1"/>
</dbReference>
<feature type="compositionally biased region" description="Gly residues" evidence="4">
    <location>
        <begin position="516"/>
        <end position="537"/>
    </location>
</feature>
<evidence type="ECO:0000256" key="4">
    <source>
        <dbReference type="SAM" id="MobiDB-lite"/>
    </source>
</evidence>
<dbReference type="SUPFAM" id="SSF49599">
    <property type="entry name" value="TRAF domain-like"/>
    <property type="match status" value="2"/>
</dbReference>
<feature type="region of interest" description="Disordered" evidence="4">
    <location>
        <begin position="502"/>
        <end position="537"/>
    </location>
</feature>
<sequence>MAQPAAVNQKTSSKTVTDTIVGEHTHTIVGYSLIKGIGDGEPIASERFVVGGHEWVLLFYPDGKRSSSEGPMGNGPGGDGGHHPAIVLPAVPPPALQGGGRDDPLDGPGLPPPPAAAAPAMGPAEPRVNGGAGIVAQNGEVVVVHGGGGGGGAGGGHHHHHAPPPHPGLMQGMAPMHRQQRRDTTNEYAALFVALIGEGPSPQGIVSTTEGKVVRAFHRFTLVDQSGQGRDLTKGRTRDAGAVKISCARQDPNARNCHGYRKFVKRSLLEDPSKGYLANDTLVIRYTIELVVSSGGALMRGGSAGRSELIRVPPPSLGADLAGLLGSGEGADVVLVADGEEFKAHKFLLEARSRFFHSLLNSCMREGREGRAVVHDIRAPVFRALLHFVYTDTLPEGMDDAHLECEMAQHLLAAADSLQLERLRRICERRLCETVEVESVAFTLALADKNHAEELKKVCLDFVGRNLAPVMKTEGYAHMISACPGLQGEILATVAALGGAGAAPDGRAHAHAHAHGGAGGRGPGGTLPGGGGSGAGAAGRVRELALVDCGDEGRRVRPRRD</sequence>
<dbReference type="PANTHER" id="PTHR26379">
    <property type="entry name" value="BTB/POZ AND MATH DOMAIN-CONTAINING PROTEIN 1"/>
    <property type="match status" value="1"/>
</dbReference>
<dbReference type="EMBL" id="JAEHOE010000025">
    <property type="protein sequence ID" value="KAG2495355.1"/>
    <property type="molecule type" value="Genomic_DNA"/>
</dbReference>
<dbReference type="InterPro" id="IPR002083">
    <property type="entry name" value="MATH/TRAF_dom"/>
</dbReference>
<evidence type="ECO:0000313" key="7">
    <source>
        <dbReference type="Proteomes" id="UP000612055"/>
    </source>
</evidence>
<dbReference type="GO" id="GO:0016567">
    <property type="term" value="P:protein ubiquitination"/>
    <property type="evidence" value="ECO:0007669"/>
    <property type="project" value="InterPro"/>
</dbReference>
<comment type="caution">
    <text evidence="6">The sequence shown here is derived from an EMBL/GenBank/DDBJ whole genome shotgun (WGS) entry which is preliminary data.</text>
</comment>
<dbReference type="Gene3D" id="2.60.210.10">
    <property type="entry name" value="Apoptosis, Tumor Necrosis Factor Receptor Associated Protein 2, Chain A"/>
    <property type="match status" value="2"/>
</dbReference>
<dbReference type="Pfam" id="PF22486">
    <property type="entry name" value="MATH_2"/>
    <property type="match status" value="1"/>
</dbReference>
<feature type="domain" description="BTB" evidence="5">
    <location>
        <begin position="331"/>
        <end position="398"/>
    </location>
</feature>
<evidence type="ECO:0000313" key="6">
    <source>
        <dbReference type="EMBL" id="KAG2495355.1"/>
    </source>
</evidence>
<dbReference type="PANTHER" id="PTHR26379:SF187">
    <property type="entry name" value="OS07G0655300 PROTEIN"/>
    <property type="match status" value="1"/>
</dbReference>
<comment type="pathway">
    <text evidence="2">Protein modification; protein ubiquitination.</text>
</comment>
<dbReference type="InterPro" id="IPR045005">
    <property type="entry name" value="BPM1-6"/>
</dbReference>
<dbReference type="InterPro" id="IPR008974">
    <property type="entry name" value="TRAF-like"/>
</dbReference>
<dbReference type="Gene3D" id="1.25.40.420">
    <property type="match status" value="1"/>
</dbReference>
<dbReference type="SMART" id="SM00225">
    <property type="entry name" value="BTB"/>
    <property type="match status" value="1"/>
</dbReference>
<dbReference type="InterPro" id="IPR034090">
    <property type="entry name" value="BPM_C"/>
</dbReference>
<feature type="region of interest" description="Disordered" evidence="4">
    <location>
        <begin position="64"/>
        <end position="131"/>
    </location>
</feature>
<dbReference type="OrthoDB" id="6359816at2759"/>
<comment type="function">
    <text evidence="1">May act as a substrate-specific adapter of an E3 ubiquitin-protein ligase complex (CUL3-RBX1-BTB) which mediates the ubiquitination and subsequent proteasomal degradation of target proteins.</text>
</comment>